<evidence type="ECO:0000256" key="5">
    <source>
        <dbReference type="ARBA" id="ARBA00022771"/>
    </source>
</evidence>
<keyword evidence="13" id="KW-1185">Reference proteome</keyword>
<dbReference type="InterPro" id="IPR001214">
    <property type="entry name" value="SET_dom"/>
</dbReference>
<dbReference type="OrthoDB" id="5945798at2759"/>
<dbReference type="SUPFAM" id="SSF48452">
    <property type="entry name" value="TPR-like"/>
    <property type="match status" value="1"/>
</dbReference>
<dbReference type="InterPro" id="IPR011990">
    <property type="entry name" value="TPR-like_helical_dom_sf"/>
</dbReference>
<dbReference type="CDD" id="cd10536">
    <property type="entry name" value="SET_SMYD4"/>
    <property type="match status" value="1"/>
</dbReference>
<dbReference type="GO" id="GO:0032259">
    <property type="term" value="P:methylation"/>
    <property type="evidence" value="ECO:0007669"/>
    <property type="project" value="UniProtKB-KW"/>
</dbReference>
<dbReference type="AlphaFoldDB" id="A0A8B8FPA1"/>
<dbReference type="InterPro" id="IPR046341">
    <property type="entry name" value="SET_dom_sf"/>
</dbReference>
<dbReference type="Gene3D" id="2.170.270.10">
    <property type="entry name" value="SET domain"/>
    <property type="match status" value="1"/>
</dbReference>
<dbReference type="Gene3D" id="6.10.140.2220">
    <property type="match status" value="1"/>
</dbReference>
<dbReference type="GO" id="GO:0005634">
    <property type="term" value="C:nucleus"/>
    <property type="evidence" value="ECO:0007669"/>
    <property type="project" value="TreeGrafter"/>
</dbReference>
<dbReference type="InterPro" id="IPR002893">
    <property type="entry name" value="Znf_MYND"/>
</dbReference>
<dbReference type="GO" id="GO:0008270">
    <property type="term" value="F:zinc ion binding"/>
    <property type="evidence" value="ECO:0007669"/>
    <property type="project" value="UniProtKB-KW"/>
</dbReference>
<proteinExistence type="predicted"/>
<evidence type="ECO:0000256" key="2">
    <source>
        <dbReference type="ARBA" id="ARBA00022679"/>
    </source>
</evidence>
<keyword evidence="6" id="KW-0862">Zinc</keyword>
<keyword evidence="4" id="KW-0479">Metal-binding</keyword>
<organism evidence="13 14">
    <name type="scientific">Sipha flava</name>
    <name type="common">yellow sugarcane aphid</name>
    <dbReference type="NCBI Taxonomy" id="143950"/>
    <lineage>
        <taxon>Eukaryota</taxon>
        <taxon>Metazoa</taxon>
        <taxon>Ecdysozoa</taxon>
        <taxon>Arthropoda</taxon>
        <taxon>Hexapoda</taxon>
        <taxon>Insecta</taxon>
        <taxon>Pterygota</taxon>
        <taxon>Neoptera</taxon>
        <taxon>Paraneoptera</taxon>
        <taxon>Hemiptera</taxon>
        <taxon>Sternorrhyncha</taxon>
        <taxon>Aphidomorpha</taxon>
        <taxon>Aphidoidea</taxon>
        <taxon>Aphididae</taxon>
        <taxon>Sipha</taxon>
    </lineage>
</organism>
<evidence type="ECO:0000256" key="3">
    <source>
        <dbReference type="ARBA" id="ARBA00022691"/>
    </source>
</evidence>
<dbReference type="GO" id="GO:0042826">
    <property type="term" value="F:histone deacetylase binding"/>
    <property type="evidence" value="ECO:0007669"/>
    <property type="project" value="TreeGrafter"/>
</dbReference>
<dbReference type="PROSITE" id="PS50280">
    <property type="entry name" value="SET"/>
    <property type="match status" value="1"/>
</dbReference>
<evidence type="ECO:0000256" key="8">
    <source>
        <dbReference type="ARBA" id="ARBA00093635"/>
    </source>
</evidence>
<reference evidence="14" key="1">
    <citation type="submission" date="2025-08" db="UniProtKB">
        <authorList>
            <consortium name="RefSeq"/>
        </authorList>
    </citation>
    <scope>IDENTIFICATION</scope>
    <source>
        <tissue evidence="14">Whole body</tissue>
    </source>
</reference>
<evidence type="ECO:0000259" key="11">
    <source>
        <dbReference type="PROSITE" id="PS50280"/>
    </source>
</evidence>
<dbReference type="Proteomes" id="UP000694846">
    <property type="component" value="Unplaced"/>
</dbReference>
<dbReference type="GO" id="GO:0005737">
    <property type="term" value="C:cytoplasm"/>
    <property type="evidence" value="ECO:0007669"/>
    <property type="project" value="TreeGrafter"/>
</dbReference>
<dbReference type="PROSITE" id="PS50865">
    <property type="entry name" value="ZF_MYND_2"/>
    <property type="match status" value="1"/>
</dbReference>
<dbReference type="Pfam" id="PF00856">
    <property type="entry name" value="SET"/>
    <property type="match status" value="1"/>
</dbReference>
<dbReference type="PANTHER" id="PTHR46165:SF6">
    <property type="entry name" value="SET AND MYND DOMAIN-CONTAINING PROTEIN 4-LIKE PROTEIN"/>
    <property type="match status" value="1"/>
</dbReference>
<gene>
    <name evidence="14" type="primary">LOC112684826</name>
</gene>
<evidence type="ECO:0000256" key="4">
    <source>
        <dbReference type="ARBA" id="ARBA00022723"/>
    </source>
</evidence>
<dbReference type="RefSeq" id="XP_025412306.1">
    <property type="nucleotide sequence ID" value="XM_025556521.1"/>
</dbReference>
<evidence type="ECO:0000256" key="1">
    <source>
        <dbReference type="ARBA" id="ARBA00022603"/>
    </source>
</evidence>
<dbReference type="GO" id="GO:0008757">
    <property type="term" value="F:S-adenosylmethionine-dependent methyltransferase activity"/>
    <property type="evidence" value="ECO:0007669"/>
    <property type="project" value="UniProtKB-ARBA"/>
</dbReference>
<evidence type="ECO:0000259" key="12">
    <source>
        <dbReference type="PROSITE" id="PS50865"/>
    </source>
</evidence>
<dbReference type="SUPFAM" id="SSF82199">
    <property type="entry name" value="SET domain"/>
    <property type="match status" value="1"/>
</dbReference>
<keyword evidence="3" id="KW-0949">S-adenosyl-L-methionine</keyword>
<dbReference type="GeneID" id="112684826"/>
<accession>A0A8B8FPA1</accession>
<dbReference type="Gene3D" id="1.25.40.10">
    <property type="entry name" value="Tetratricopeptide repeat domain"/>
    <property type="match status" value="1"/>
</dbReference>
<evidence type="ECO:0000256" key="6">
    <source>
        <dbReference type="ARBA" id="ARBA00022833"/>
    </source>
</evidence>
<dbReference type="GO" id="GO:0008276">
    <property type="term" value="F:protein methyltransferase activity"/>
    <property type="evidence" value="ECO:0007669"/>
    <property type="project" value="UniProtKB-ARBA"/>
</dbReference>
<evidence type="ECO:0000256" key="7">
    <source>
        <dbReference type="ARBA" id="ARBA00093423"/>
    </source>
</evidence>
<dbReference type="Gene3D" id="1.10.220.160">
    <property type="match status" value="1"/>
</dbReference>
<dbReference type="GO" id="GO:0008170">
    <property type="term" value="F:N-methyltransferase activity"/>
    <property type="evidence" value="ECO:0007669"/>
    <property type="project" value="UniProtKB-ARBA"/>
</dbReference>
<name>A0A8B8FPA1_9HEMI</name>
<comment type="function">
    <text evidence="7">Protein-lysine N-methyltransferase. Monomethylates PRMT5, modulating its transcriptional activity. May also act as a histone methyltransferase. Plays a critical role in cardiac development. Acts as a key epigenetic regulator of gene expression during cardiac development via its dual activities as a methyltransferase and negative regulator of HDAC1.</text>
</comment>
<dbReference type="PANTHER" id="PTHR46165">
    <property type="entry name" value="SET AND MYND DOMAIN-CONTAINING PROTEIN 4"/>
    <property type="match status" value="1"/>
</dbReference>
<dbReference type="InterPro" id="IPR044421">
    <property type="entry name" value="SMYD4_SET"/>
</dbReference>
<protein>
    <recommendedName>
        <fullName evidence="8">Protein-lysine N-methyltransferase SMYD4</fullName>
    </recommendedName>
    <alternativeName>
        <fullName evidence="9">SET and MYND domain-containing protein 4</fullName>
    </alternativeName>
</protein>
<feature type="domain" description="MYND-type" evidence="12">
    <location>
        <begin position="281"/>
        <end position="320"/>
    </location>
</feature>
<evidence type="ECO:0000313" key="14">
    <source>
        <dbReference type="RefSeq" id="XP_025412306.1"/>
    </source>
</evidence>
<keyword evidence="1" id="KW-0489">Methyltransferase</keyword>
<evidence type="ECO:0000256" key="10">
    <source>
        <dbReference type="PROSITE-ProRule" id="PRU00134"/>
    </source>
</evidence>
<feature type="domain" description="SET" evidence="11">
    <location>
        <begin position="236"/>
        <end position="517"/>
    </location>
</feature>
<evidence type="ECO:0000313" key="13">
    <source>
        <dbReference type="Proteomes" id="UP000694846"/>
    </source>
</evidence>
<keyword evidence="5 10" id="KW-0863">Zinc-finger</keyword>
<dbReference type="InterPro" id="IPR052097">
    <property type="entry name" value="SET-MYND_domain_protein"/>
</dbReference>
<sequence>MFCDTDEVKFMMEYMVKMGDDLFYTECFQKNETMGELYLGFANKHTAEDKFLYTYYLLKKYKKLPVSCVRREPKSDSKARSIRTMGNVKFQSKDYVSALREYNLSVMTAKPDSEDYAYGLANRSAALYYLKEYNDCISDIHHALATNYPASMSFKLYEREIKCLKNMGKISEAKSKFEEFSSHLGFALLPEKKMQDIKIELEKFLDEPNDININADEKIGIKLLGGPNKNIPALSKHVNLKYSESMGRCLVASSDIHPGDILAIENPYVGVLRKESFEHNCHYCFKRCLSGIPCLKCTLVIYCDETCRTKSHKSIHKYECRLLTALSRWPSMKHMEHLSLIIFLTSVTKMGLNEYVDAVRAMNVDSTDPIMRGFNAHGKYLSHEFCSTYTLEGNEKLRKVSDMFLRNCYAAVMVSFLTLVGLKIPDHQLGTVGESLVHIICIVSSNAHGITQQPQRKTWRLANQKEFMPVASLLLPVLSLLNHHCDPNVVRHNYNGTIVLRAIQPISKNSQLFDNYGKMYATHKKESRQKKLLNQFCFRCECKPCVENWPVYEVLRTQQHSDLIMLTTHTNQDTLKEHESKLRKIILEIGNKNTDGLEYIQYLYDYLEVLHNSIKKPFKEYCDCQETIKEILYTTSDKFIIPKH</sequence>
<keyword evidence="2" id="KW-0808">Transferase</keyword>
<evidence type="ECO:0000256" key="9">
    <source>
        <dbReference type="ARBA" id="ARBA00093680"/>
    </source>
</evidence>